<evidence type="ECO:0000256" key="2">
    <source>
        <dbReference type="SAM" id="Phobius"/>
    </source>
</evidence>
<name>A0A8S3ZZN2_9EUPU</name>
<keyword evidence="2" id="KW-0812">Transmembrane</keyword>
<feature type="region of interest" description="Disordered" evidence="1">
    <location>
        <begin position="307"/>
        <end position="334"/>
    </location>
</feature>
<feature type="compositionally biased region" description="Polar residues" evidence="1">
    <location>
        <begin position="789"/>
        <end position="808"/>
    </location>
</feature>
<evidence type="ECO:0000313" key="3">
    <source>
        <dbReference type="EMBL" id="CAG5133592.1"/>
    </source>
</evidence>
<feature type="region of interest" description="Disordered" evidence="1">
    <location>
        <begin position="92"/>
        <end position="113"/>
    </location>
</feature>
<feature type="compositionally biased region" description="Polar residues" evidence="1">
    <location>
        <begin position="95"/>
        <end position="113"/>
    </location>
</feature>
<gene>
    <name evidence="3" type="ORF">CUNI_LOCUS19150</name>
</gene>
<organism evidence="3 4">
    <name type="scientific">Candidula unifasciata</name>
    <dbReference type="NCBI Taxonomy" id="100452"/>
    <lineage>
        <taxon>Eukaryota</taxon>
        <taxon>Metazoa</taxon>
        <taxon>Spiralia</taxon>
        <taxon>Lophotrochozoa</taxon>
        <taxon>Mollusca</taxon>
        <taxon>Gastropoda</taxon>
        <taxon>Heterobranchia</taxon>
        <taxon>Euthyneura</taxon>
        <taxon>Panpulmonata</taxon>
        <taxon>Eupulmonata</taxon>
        <taxon>Stylommatophora</taxon>
        <taxon>Helicina</taxon>
        <taxon>Helicoidea</taxon>
        <taxon>Geomitridae</taxon>
        <taxon>Candidula</taxon>
    </lineage>
</organism>
<proteinExistence type="predicted"/>
<feature type="transmembrane region" description="Helical" evidence="2">
    <location>
        <begin position="52"/>
        <end position="72"/>
    </location>
</feature>
<dbReference type="Proteomes" id="UP000678393">
    <property type="component" value="Unassembled WGS sequence"/>
</dbReference>
<dbReference type="EMBL" id="CAJHNH020006334">
    <property type="protein sequence ID" value="CAG5133592.1"/>
    <property type="molecule type" value="Genomic_DNA"/>
</dbReference>
<keyword evidence="2" id="KW-1133">Transmembrane helix</keyword>
<protein>
    <submittedName>
        <fullName evidence="3">Uncharacterized protein</fullName>
    </submittedName>
</protein>
<dbReference type="AlphaFoldDB" id="A0A8S3ZZN2"/>
<feature type="compositionally biased region" description="Polar residues" evidence="1">
    <location>
        <begin position="322"/>
        <end position="333"/>
    </location>
</feature>
<feature type="compositionally biased region" description="Low complexity" evidence="1">
    <location>
        <begin position="424"/>
        <end position="442"/>
    </location>
</feature>
<sequence>MGLLHKSGNVQTRVSNSSYSLPKGSVQLSGSSREYDTARWTFRFEHKEMPNLTFMPIVAVIIFVLCCLLKIYQWSRGRDLWKAGVNVELSEVTEENVSSDGNRDLSASGNPSDGGSCYDTISSFRLIDNGYAIELNQGHPYHDTVTSYKSLLMQKADGSQYDSVQSYKAFLQKVTQNKDLAVEVKLLENYPIRSKSAEHCVVLEEESSERSGELTAKMLGTLPFKKQLHKECRLPQFEKKKPRHRRASGDTPATMRKRSASNPTYRRVADKVGSLPSVRCTMSLSSDSEEDSQQSFTTDRKKLWAERRKISRSASGGKIFKDTNSSGMSNGHCSSGALLNQKRLRHFSADGTRYHKKAAATSRTDSSIYPDLRMTPQTLAPLLKSTRQGHRSPDRQTTRQGHRSPDRQTTRQGDRSPDRQTGESSSENPASSDSSDLDVGSDTVISDSDETKRNTLVSTASEDHTDVFFSLDSATELVSSSEILQSSLEKPLSETKILIARAKEDFFKNKTSYTLMPSTRAVPKMQASDIDNQISGTLTDAISISVGGLQTLKHDSVSSSTESRTFLLSQHGAGLSAGSQSQQGAGLSLGSQSQQGAGLSLGSQSQQGAGLSLGSQSQQGAGLSLGSQSQQGAGLSLGSQSQQGAGLSPGSQSQQGAGLSLGSQSQQGAGLSLGSQSQQGAGLSLGSQSQQGAGLSAGSQSQQGAGLSLGSQSQQGAGLSLGSQSQQGAGLSLGSQSQQGAGLSLGSQSQQGAGLSLGSQSQQGAGLSPGSQSQQGCEPDPQSPDKITLSKSTYSQVAPGVQESTLYQAASDAGDESKNLSSPQKVQRFHVTHVSKDVTSLHSESPLSTESF</sequence>
<accession>A0A8S3ZZN2</accession>
<evidence type="ECO:0000313" key="4">
    <source>
        <dbReference type="Proteomes" id="UP000678393"/>
    </source>
</evidence>
<reference evidence="3" key="1">
    <citation type="submission" date="2021-04" db="EMBL/GenBank/DDBJ databases">
        <authorList>
            <consortium name="Molecular Ecology Group"/>
        </authorList>
    </citation>
    <scope>NUCLEOTIDE SEQUENCE</scope>
</reference>
<dbReference type="OrthoDB" id="6162421at2759"/>
<feature type="compositionally biased region" description="Polar residues" evidence="1">
    <location>
        <begin position="577"/>
        <end position="776"/>
    </location>
</feature>
<feature type="region of interest" description="Disordered" evidence="1">
    <location>
        <begin position="577"/>
        <end position="827"/>
    </location>
</feature>
<evidence type="ECO:0000256" key="1">
    <source>
        <dbReference type="SAM" id="MobiDB-lite"/>
    </source>
</evidence>
<feature type="compositionally biased region" description="Basic and acidic residues" evidence="1">
    <location>
        <begin position="391"/>
        <end position="421"/>
    </location>
</feature>
<feature type="region of interest" description="Disordered" evidence="1">
    <location>
        <begin position="354"/>
        <end position="451"/>
    </location>
</feature>
<keyword evidence="4" id="KW-1185">Reference proteome</keyword>
<keyword evidence="2" id="KW-0472">Membrane</keyword>
<comment type="caution">
    <text evidence="3">The sequence shown here is derived from an EMBL/GenBank/DDBJ whole genome shotgun (WGS) entry which is preliminary data.</text>
</comment>
<feature type="region of interest" description="Disordered" evidence="1">
    <location>
        <begin position="239"/>
        <end position="265"/>
    </location>
</feature>